<name>A0A3B3ZAE1_9GOBI</name>
<reference evidence="1" key="2">
    <citation type="submission" date="2025-09" db="UniProtKB">
        <authorList>
            <consortium name="Ensembl"/>
        </authorList>
    </citation>
    <scope>IDENTIFICATION</scope>
</reference>
<dbReference type="Proteomes" id="UP000261520">
    <property type="component" value="Unplaced"/>
</dbReference>
<dbReference type="Ensembl" id="ENSPMGT00000001640.1">
    <property type="protein sequence ID" value="ENSPMGP00000001543.1"/>
    <property type="gene ID" value="ENSPMGG00000001395.1"/>
</dbReference>
<dbReference type="AlphaFoldDB" id="A0A3B3ZAE1"/>
<evidence type="ECO:0000313" key="1">
    <source>
        <dbReference type="Ensembl" id="ENSPMGP00000001543.1"/>
    </source>
</evidence>
<proteinExistence type="predicted"/>
<evidence type="ECO:0000313" key="2">
    <source>
        <dbReference type="Proteomes" id="UP000261520"/>
    </source>
</evidence>
<keyword evidence="2" id="KW-1185">Reference proteome</keyword>
<sequence>MKSLVLRSDETKVEGFGHNSKSRGITLPYYQSCVHFKKQADVTNHDVGVSIEELDKFLQTPEAALETAQQELGKLILVEYQTLELVVKVLQQHSDDLNDGENERPKGQSTCVIPAKTNSHLPQCCDKVSAPEEQEDIVELQCNQVLVVNCLPSIESKKALRVWTLCFHKTR</sequence>
<reference evidence="1" key="1">
    <citation type="submission" date="2025-08" db="UniProtKB">
        <authorList>
            <consortium name="Ensembl"/>
        </authorList>
    </citation>
    <scope>IDENTIFICATION</scope>
</reference>
<accession>A0A3B3ZAE1</accession>
<organism evidence="1 2">
    <name type="scientific">Periophthalmus magnuspinnatus</name>
    <dbReference type="NCBI Taxonomy" id="409849"/>
    <lineage>
        <taxon>Eukaryota</taxon>
        <taxon>Metazoa</taxon>
        <taxon>Chordata</taxon>
        <taxon>Craniata</taxon>
        <taxon>Vertebrata</taxon>
        <taxon>Euteleostomi</taxon>
        <taxon>Actinopterygii</taxon>
        <taxon>Neopterygii</taxon>
        <taxon>Teleostei</taxon>
        <taxon>Neoteleostei</taxon>
        <taxon>Acanthomorphata</taxon>
        <taxon>Gobiaria</taxon>
        <taxon>Gobiiformes</taxon>
        <taxon>Gobioidei</taxon>
        <taxon>Gobiidae</taxon>
        <taxon>Oxudercinae</taxon>
        <taxon>Periophthalmus</taxon>
    </lineage>
</organism>
<protein>
    <submittedName>
        <fullName evidence="1">Uncharacterized protein</fullName>
    </submittedName>
</protein>